<reference evidence="1" key="1">
    <citation type="submission" date="2020-04" db="EMBL/GenBank/DDBJ databases">
        <title>A chromosome-scale assembly and high-density genetic map of the yellow drum (Nibea albiflora) genome.</title>
        <authorList>
            <person name="Xu D."/>
            <person name="Zhang W."/>
            <person name="Chen R."/>
            <person name="Tan P."/>
            <person name="Wang L."/>
            <person name="Song H."/>
            <person name="Tian L."/>
            <person name="Zhu Q."/>
            <person name="Wang B."/>
        </authorList>
    </citation>
    <scope>NUCLEOTIDE SEQUENCE</scope>
    <source>
        <strain evidence="1">ZJHYS-2018</strain>
    </source>
</reference>
<evidence type="ECO:0000313" key="1">
    <source>
        <dbReference type="EMBL" id="KAG8000908.1"/>
    </source>
</evidence>
<protein>
    <submittedName>
        <fullName evidence="1">Frizzled-5</fullName>
    </submittedName>
</protein>
<proteinExistence type="predicted"/>
<comment type="caution">
    <text evidence="1">The sequence shown here is derived from an EMBL/GenBank/DDBJ whole genome shotgun (WGS) entry which is preliminary data.</text>
</comment>
<accession>A0ACB7EFD0</accession>
<organism evidence="1 2">
    <name type="scientific">Nibea albiflora</name>
    <name type="common">Yellow drum</name>
    <name type="synonym">Corvina albiflora</name>
    <dbReference type="NCBI Taxonomy" id="240163"/>
    <lineage>
        <taxon>Eukaryota</taxon>
        <taxon>Metazoa</taxon>
        <taxon>Chordata</taxon>
        <taxon>Craniata</taxon>
        <taxon>Vertebrata</taxon>
        <taxon>Euteleostomi</taxon>
        <taxon>Actinopterygii</taxon>
        <taxon>Neopterygii</taxon>
        <taxon>Teleostei</taxon>
        <taxon>Neoteleostei</taxon>
        <taxon>Acanthomorphata</taxon>
        <taxon>Eupercaria</taxon>
        <taxon>Sciaenidae</taxon>
        <taxon>Nibea</taxon>
    </lineage>
</organism>
<dbReference type="EMBL" id="CM024796">
    <property type="protein sequence ID" value="KAG8000908.1"/>
    <property type="molecule type" value="Genomic_DNA"/>
</dbReference>
<sequence>MLLLLLFLRCPDLTSGASKDLVCEPITVPMCRGIGYNLTYMPNQFNHDTQEEVGLEVHQFWPLVRIRCSPDLLFFLCSMYTPICLPDYRKPLPPCRSVCERAKRGCSPLMSQYGFEWPERMSCEQLPELGDDTLCMDQNSSETTTLAPPFPKPTPKGRTRPPSPPQCDRECRCREPLVPIKRESHTLYSQVHTGPVPHCAQPCHQPYFSTDERAFTSFWVGLWSVLCFISTMTTVATFLIDMERFKYPERPIIFLAACYLFVSLGYIIRLVAGHERVACGASNSVGGDQQYILYDTTGPALCTLVFLLVYFFGMASSICVKTIVVLALSSVDGDPVAGICYVGNQSLENLRGFVLAPLVVYLFTGSLFLLAGFVSLFRIRSIIKQGGTKTDKLERLMIRIGLFTVLYTVPATIVVACLVYEQYYRPGWERALACSCPSERQRSGVGPDYAIFMLKYFMCLVVGITSGVWIWSGKTLESWRRFVARCCPCWLQKATAPPSMYSEASTALTGHTGTGLTSGIYHKAVPSHI</sequence>
<evidence type="ECO:0000313" key="2">
    <source>
        <dbReference type="Proteomes" id="UP000805704"/>
    </source>
</evidence>
<dbReference type="Proteomes" id="UP000805704">
    <property type="component" value="Chromosome 8"/>
</dbReference>
<gene>
    <name evidence="1" type="primary">FZD5</name>
    <name evidence="1" type="ORF">GBF38_018195</name>
</gene>
<keyword evidence="2" id="KW-1185">Reference proteome</keyword>
<name>A0ACB7EFD0_NIBAL</name>